<name>A0A2T0RXG2_9ACTN</name>
<evidence type="ECO:0000313" key="3">
    <source>
        <dbReference type="Proteomes" id="UP000239209"/>
    </source>
</evidence>
<dbReference type="Proteomes" id="UP000239209">
    <property type="component" value="Unassembled WGS sequence"/>
</dbReference>
<dbReference type="EMBL" id="PVZG01000012">
    <property type="protein sequence ID" value="PRY25822.1"/>
    <property type="molecule type" value="Genomic_DNA"/>
</dbReference>
<gene>
    <name evidence="2" type="ORF">CLV70_112188</name>
</gene>
<keyword evidence="3" id="KW-1185">Reference proteome</keyword>
<comment type="caution">
    <text evidence="2">The sequence shown here is derived from an EMBL/GenBank/DDBJ whole genome shotgun (WGS) entry which is preliminary data.</text>
</comment>
<reference evidence="2 3" key="1">
    <citation type="submission" date="2018-03" db="EMBL/GenBank/DDBJ databases">
        <title>Genomic Encyclopedia of Archaeal and Bacterial Type Strains, Phase II (KMG-II): from individual species to whole genera.</title>
        <authorList>
            <person name="Goeker M."/>
        </authorList>
    </citation>
    <scope>NUCLEOTIDE SEQUENCE [LARGE SCALE GENOMIC DNA]</scope>
    <source>
        <strain evidence="2 3">DSM 45348</strain>
    </source>
</reference>
<sequence length="129" mass="13678">MRPAGGSASVKQVQNTEIAASARLVLVDDGGPEDQQWMDQFIASALSGEGDWPHAHPGIPRTVVSLDQVWRAIAANIRADGEPWSVRELGYPPLPGTVPASIAAPPPPDHPNKGSTSHNLLHSILGDFH</sequence>
<organism evidence="2 3">
    <name type="scientific">Pseudosporangium ferrugineum</name>
    <dbReference type="NCBI Taxonomy" id="439699"/>
    <lineage>
        <taxon>Bacteria</taxon>
        <taxon>Bacillati</taxon>
        <taxon>Actinomycetota</taxon>
        <taxon>Actinomycetes</taxon>
        <taxon>Micromonosporales</taxon>
        <taxon>Micromonosporaceae</taxon>
        <taxon>Pseudosporangium</taxon>
    </lineage>
</organism>
<evidence type="ECO:0000256" key="1">
    <source>
        <dbReference type="SAM" id="MobiDB-lite"/>
    </source>
</evidence>
<protein>
    <submittedName>
        <fullName evidence="2">Uncharacterized protein</fullName>
    </submittedName>
</protein>
<accession>A0A2T0RXG2</accession>
<dbReference type="AlphaFoldDB" id="A0A2T0RXG2"/>
<evidence type="ECO:0000313" key="2">
    <source>
        <dbReference type="EMBL" id="PRY25822.1"/>
    </source>
</evidence>
<proteinExistence type="predicted"/>
<feature type="region of interest" description="Disordered" evidence="1">
    <location>
        <begin position="97"/>
        <end position="119"/>
    </location>
</feature>